<reference evidence="1" key="1">
    <citation type="submission" date="2020-12" db="EMBL/GenBank/DDBJ databases">
        <authorList>
            <person name="Rodrigo-Torres L."/>
            <person name="Arahal R. D."/>
            <person name="Lucena T."/>
        </authorList>
    </citation>
    <scope>NUCLEOTIDE SEQUENCE</scope>
    <source>
        <strain evidence="1">CECT 9390</strain>
    </source>
</reference>
<proteinExistence type="predicted"/>
<gene>
    <name evidence="1" type="ORF">CHRY9390_00651</name>
</gene>
<comment type="caution">
    <text evidence="1">The sequence shown here is derived from an EMBL/GenBank/DDBJ whole genome shotgun (WGS) entry which is preliminary data.</text>
</comment>
<sequence length="36" mass="4391">MTKIHKSIYNTNDEEKLYFITEPIRLCIKYDKNTNL</sequence>
<evidence type="ECO:0000313" key="1">
    <source>
        <dbReference type="EMBL" id="CAD7800586.1"/>
    </source>
</evidence>
<organism evidence="1 2">
    <name type="scientific">Chryseobacterium aquaeductus</name>
    <dbReference type="NCBI Taxonomy" id="2675056"/>
    <lineage>
        <taxon>Bacteria</taxon>
        <taxon>Pseudomonadati</taxon>
        <taxon>Bacteroidota</taxon>
        <taxon>Flavobacteriia</taxon>
        <taxon>Flavobacteriales</taxon>
        <taxon>Weeksellaceae</taxon>
        <taxon>Chryseobacterium group</taxon>
        <taxon>Chryseobacterium</taxon>
    </lineage>
</organism>
<name>A0A9N8MF33_9FLAO</name>
<keyword evidence="2" id="KW-1185">Reference proteome</keyword>
<accession>A0A9N8MF33</accession>
<dbReference type="Proteomes" id="UP000662618">
    <property type="component" value="Unassembled WGS sequence"/>
</dbReference>
<dbReference type="EMBL" id="CAJIMS010000001">
    <property type="protein sequence ID" value="CAD7800586.1"/>
    <property type="molecule type" value="Genomic_DNA"/>
</dbReference>
<protein>
    <submittedName>
        <fullName evidence="1">Uncharacterized protein</fullName>
    </submittedName>
</protein>
<evidence type="ECO:0000313" key="2">
    <source>
        <dbReference type="Proteomes" id="UP000662618"/>
    </source>
</evidence>
<dbReference type="AlphaFoldDB" id="A0A9N8MF33"/>